<organism evidence="1 2">
    <name type="scientific">Romanomermis culicivorax</name>
    <name type="common">Nematode worm</name>
    <dbReference type="NCBI Taxonomy" id="13658"/>
    <lineage>
        <taxon>Eukaryota</taxon>
        <taxon>Metazoa</taxon>
        <taxon>Ecdysozoa</taxon>
        <taxon>Nematoda</taxon>
        <taxon>Enoplea</taxon>
        <taxon>Dorylaimia</taxon>
        <taxon>Mermithida</taxon>
        <taxon>Mermithoidea</taxon>
        <taxon>Mermithidae</taxon>
        <taxon>Romanomermis</taxon>
    </lineage>
</organism>
<dbReference type="AlphaFoldDB" id="A0A915JW88"/>
<accession>A0A915JW88</accession>
<dbReference type="WBParaSite" id="nRc.2.0.1.t30294-RA">
    <property type="protein sequence ID" value="nRc.2.0.1.t30294-RA"/>
    <property type="gene ID" value="nRc.2.0.1.g30294"/>
</dbReference>
<name>A0A915JW88_ROMCU</name>
<keyword evidence="1" id="KW-1185">Reference proteome</keyword>
<reference evidence="2" key="1">
    <citation type="submission" date="2022-11" db="UniProtKB">
        <authorList>
            <consortium name="WormBaseParasite"/>
        </authorList>
    </citation>
    <scope>IDENTIFICATION</scope>
</reference>
<protein>
    <submittedName>
        <fullName evidence="2">Uncharacterized protein</fullName>
    </submittedName>
</protein>
<dbReference type="Proteomes" id="UP000887565">
    <property type="component" value="Unplaced"/>
</dbReference>
<proteinExistence type="predicted"/>
<evidence type="ECO:0000313" key="1">
    <source>
        <dbReference type="Proteomes" id="UP000887565"/>
    </source>
</evidence>
<evidence type="ECO:0000313" key="2">
    <source>
        <dbReference type="WBParaSite" id="nRc.2.0.1.t30294-RA"/>
    </source>
</evidence>
<sequence length="80" mass="9318">MTLKTYVVLIKDGYDGKLMGKFTYIADPSKKPYIDSVLEDFKSMKQIRSIKNWRVITLGGNDVRFLTDYKDRVLVVIPRD</sequence>